<keyword evidence="1" id="KW-1133">Transmembrane helix</keyword>
<protein>
    <submittedName>
        <fullName evidence="3">DUF418 domain-containing protein</fullName>
    </submittedName>
</protein>
<dbReference type="KEGG" id="sfeu:IM697_22895"/>
<keyword evidence="4" id="KW-1185">Reference proteome</keyword>
<dbReference type="InterPro" id="IPR007349">
    <property type="entry name" value="DUF418"/>
</dbReference>
<feature type="transmembrane region" description="Helical" evidence="1">
    <location>
        <begin position="274"/>
        <end position="294"/>
    </location>
</feature>
<evidence type="ECO:0000313" key="4">
    <source>
        <dbReference type="Proteomes" id="UP000594205"/>
    </source>
</evidence>
<sequence>MSNSLSIKRVPSLDVLRGIAIVGTLLSNIWIFTSAVGDDWTGRIGGAWDEDVSLVSSLLSNGKFLGLLSILFGVGMAIQFESALRHGHRWPWRYEWRSLLLMADGFIHFALVVEFDILMGYALVAIIIAPLLRLRTKWLVVATALAGALHLYMQFRTMMWTAPAEEPLPEDYRDDPASAQDTSSYPTPTYFEEVAGRIEYFWDGRQEAFIIAPPLSAFLFLCGALLWRAGLFRGDEKARRLSRRLAIGGLGLGVPLSVWEYLPLPGSDISGGLSRYTIAPIVAFGYLGLILILLRSRGGSGFLARRFADVGKTALSCYMLQNVVALVIFSSWGLGLGPLGSVGTILAWAGISALLMLAAYLWLRRFRQGPFELVWRAAVDAPFRHVDRARERQRREKDAPVSVS</sequence>
<feature type="transmembrane region" description="Helical" evidence="1">
    <location>
        <begin position="64"/>
        <end position="86"/>
    </location>
</feature>
<organism evidence="3 4">
    <name type="scientific">Streptomyces ferrugineus</name>
    <dbReference type="NCBI Taxonomy" id="1413221"/>
    <lineage>
        <taxon>Bacteria</taxon>
        <taxon>Bacillati</taxon>
        <taxon>Actinomycetota</taxon>
        <taxon>Actinomycetes</taxon>
        <taxon>Kitasatosporales</taxon>
        <taxon>Streptomycetaceae</taxon>
        <taxon>Streptomyces</taxon>
    </lineage>
</organism>
<feature type="transmembrane region" description="Helical" evidence="1">
    <location>
        <begin position="208"/>
        <end position="229"/>
    </location>
</feature>
<dbReference type="PANTHER" id="PTHR30590">
    <property type="entry name" value="INNER MEMBRANE PROTEIN"/>
    <property type="match status" value="1"/>
</dbReference>
<reference evidence="3 4" key="1">
    <citation type="submission" date="2020-10" db="EMBL/GenBank/DDBJ databases">
        <title>Streptomyces ferrugineus complate genome analysis.</title>
        <authorList>
            <person name="Anwar N."/>
        </authorList>
    </citation>
    <scope>NUCLEOTIDE SEQUENCE [LARGE SCALE GENOMIC DNA]</scope>
    <source>
        <strain evidence="3 4">CCTCC AA2014009</strain>
    </source>
</reference>
<feature type="domain" description="DUF418" evidence="2">
    <location>
        <begin position="226"/>
        <end position="379"/>
    </location>
</feature>
<feature type="transmembrane region" description="Helical" evidence="1">
    <location>
        <begin position="138"/>
        <end position="155"/>
    </location>
</feature>
<keyword evidence="1" id="KW-0812">Transmembrane</keyword>
<evidence type="ECO:0000256" key="1">
    <source>
        <dbReference type="SAM" id="Phobius"/>
    </source>
</evidence>
<dbReference type="Proteomes" id="UP000594205">
    <property type="component" value="Chromosome"/>
</dbReference>
<dbReference type="InterPro" id="IPR052529">
    <property type="entry name" value="Bact_Transport_Assoc"/>
</dbReference>
<dbReference type="RefSeq" id="WP_194037766.1">
    <property type="nucleotide sequence ID" value="NZ_CP063373.1"/>
</dbReference>
<dbReference type="Pfam" id="PF04235">
    <property type="entry name" value="DUF418"/>
    <property type="match status" value="1"/>
</dbReference>
<feature type="transmembrane region" description="Helical" evidence="1">
    <location>
        <begin position="315"/>
        <end position="333"/>
    </location>
</feature>
<accession>A0A7M2S9T3</accession>
<evidence type="ECO:0000313" key="3">
    <source>
        <dbReference type="EMBL" id="QOV33117.1"/>
    </source>
</evidence>
<dbReference type="AlphaFoldDB" id="A0A7M2S9T3"/>
<evidence type="ECO:0000259" key="2">
    <source>
        <dbReference type="Pfam" id="PF04235"/>
    </source>
</evidence>
<keyword evidence="1" id="KW-0472">Membrane</keyword>
<feature type="transmembrane region" description="Helical" evidence="1">
    <location>
        <begin position="106"/>
        <end position="131"/>
    </location>
</feature>
<name>A0A7M2S9T3_9ACTN</name>
<dbReference type="EMBL" id="CP063373">
    <property type="protein sequence ID" value="QOV33117.1"/>
    <property type="molecule type" value="Genomic_DNA"/>
</dbReference>
<gene>
    <name evidence="3" type="ORF">IM697_22895</name>
</gene>
<proteinExistence type="predicted"/>
<dbReference type="PANTHER" id="PTHR30590:SF2">
    <property type="entry name" value="INNER MEMBRANE PROTEIN"/>
    <property type="match status" value="1"/>
</dbReference>
<feature type="transmembrane region" description="Helical" evidence="1">
    <location>
        <begin position="241"/>
        <end position="262"/>
    </location>
</feature>
<feature type="transmembrane region" description="Helical" evidence="1">
    <location>
        <begin position="345"/>
        <end position="363"/>
    </location>
</feature>